<keyword evidence="8" id="KW-0808">Transferase</keyword>
<accession>A0AA88TZ00</accession>
<feature type="compositionally biased region" description="Polar residues" evidence="11">
    <location>
        <begin position="115"/>
        <end position="125"/>
    </location>
</feature>
<dbReference type="GO" id="GO:0003887">
    <property type="term" value="F:DNA-directed DNA polymerase activity"/>
    <property type="evidence" value="ECO:0007669"/>
    <property type="project" value="UniProtKB-KW"/>
</dbReference>
<evidence type="ECO:0000256" key="1">
    <source>
        <dbReference type="ARBA" id="ARBA00022722"/>
    </source>
</evidence>
<proteinExistence type="predicted"/>
<evidence type="ECO:0000256" key="5">
    <source>
        <dbReference type="ARBA" id="ARBA00022842"/>
    </source>
</evidence>
<keyword evidence="2" id="KW-0479">Metal-binding</keyword>
<dbReference type="GO" id="GO:0015074">
    <property type="term" value="P:DNA integration"/>
    <property type="evidence" value="ECO:0007669"/>
    <property type="project" value="UniProtKB-KW"/>
</dbReference>
<dbReference type="EMBL" id="JAVXUO010003151">
    <property type="protein sequence ID" value="KAK2966118.1"/>
    <property type="molecule type" value="Genomic_DNA"/>
</dbReference>
<keyword evidence="3" id="KW-0255">Endonuclease</keyword>
<dbReference type="GO" id="GO:0046872">
    <property type="term" value="F:metal ion binding"/>
    <property type="evidence" value="ECO:0007669"/>
    <property type="project" value="UniProtKB-KW"/>
</dbReference>
<protein>
    <recommendedName>
        <fullName evidence="12">Reverse transcriptase Ty1/copia-type domain-containing protein</fullName>
    </recommendedName>
</protein>
<comment type="caution">
    <text evidence="13">The sequence shown here is derived from an EMBL/GenBank/DDBJ whole genome shotgun (WGS) entry which is preliminary data.</text>
</comment>
<keyword evidence="1" id="KW-0540">Nuclease</keyword>
<sequence length="327" mass="37049">MAGSLLKTKRIPKEFWAEAIDCAIYLLNRCPSRNVQGQTSQEAWHGRNPSLSHLRIFCSIAYTHVPDEKRSKLDDKREEKCIRMEQTQESNNTFTFLDEEEQEDEDVEMAISLLSSPQVSTQEQASPTSSESPPRRTRSLCNIDEETEEVTRRIGFKNAMAQEFEMTDIRLMSYYLGIEVKQRNDGIFISQEGSAKEILKKFKMDDANPELSRKLEVLDMYKIGKDGTVLNQLVAELGFSEVDSTGNTMQAIEQPTNGGPAYNQKATRTIPTSKESVLNSITSIRYADVGLNCSGAYLTDHDFIERISKRLAQGATGIRFRYPKTMV</sequence>
<dbReference type="GO" id="GO:0006310">
    <property type="term" value="P:DNA recombination"/>
    <property type="evidence" value="ECO:0007669"/>
    <property type="project" value="UniProtKB-KW"/>
</dbReference>
<evidence type="ECO:0000256" key="4">
    <source>
        <dbReference type="ARBA" id="ARBA00022801"/>
    </source>
</evidence>
<dbReference type="AlphaFoldDB" id="A0AA88TZ00"/>
<evidence type="ECO:0000313" key="14">
    <source>
        <dbReference type="Proteomes" id="UP001187471"/>
    </source>
</evidence>
<dbReference type="InterPro" id="IPR039537">
    <property type="entry name" value="Retrotran_Ty1/copia-like"/>
</dbReference>
<evidence type="ECO:0000256" key="7">
    <source>
        <dbReference type="ARBA" id="ARBA00022918"/>
    </source>
</evidence>
<keyword evidence="14" id="KW-1185">Reference proteome</keyword>
<gene>
    <name evidence="13" type="ORF">RJ640_002029</name>
</gene>
<keyword evidence="5" id="KW-0460">Magnesium</keyword>
<keyword evidence="6" id="KW-0229">DNA integration</keyword>
<keyword evidence="8" id="KW-0239">DNA-directed DNA polymerase</keyword>
<dbReference type="PANTHER" id="PTHR42648:SF11">
    <property type="entry name" value="TRANSPOSON TY4-P GAG-POL POLYPROTEIN"/>
    <property type="match status" value="1"/>
</dbReference>
<organism evidence="13 14">
    <name type="scientific">Escallonia rubra</name>
    <dbReference type="NCBI Taxonomy" id="112253"/>
    <lineage>
        <taxon>Eukaryota</taxon>
        <taxon>Viridiplantae</taxon>
        <taxon>Streptophyta</taxon>
        <taxon>Embryophyta</taxon>
        <taxon>Tracheophyta</taxon>
        <taxon>Spermatophyta</taxon>
        <taxon>Magnoliopsida</taxon>
        <taxon>eudicotyledons</taxon>
        <taxon>Gunneridae</taxon>
        <taxon>Pentapetalae</taxon>
        <taxon>asterids</taxon>
        <taxon>campanulids</taxon>
        <taxon>Escalloniales</taxon>
        <taxon>Escalloniaceae</taxon>
        <taxon>Escallonia</taxon>
    </lineage>
</organism>
<name>A0AA88TZ00_9ASTE</name>
<evidence type="ECO:0000256" key="3">
    <source>
        <dbReference type="ARBA" id="ARBA00022759"/>
    </source>
</evidence>
<dbReference type="GO" id="GO:0016787">
    <property type="term" value="F:hydrolase activity"/>
    <property type="evidence" value="ECO:0007669"/>
    <property type="project" value="UniProtKB-KW"/>
</dbReference>
<evidence type="ECO:0000256" key="11">
    <source>
        <dbReference type="SAM" id="MobiDB-lite"/>
    </source>
</evidence>
<keyword evidence="4" id="KW-0378">Hydrolase</keyword>
<dbReference type="Proteomes" id="UP001187471">
    <property type="component" value="Unassembled WGS sequence"/>
</dbReference>
<evidence type="ECO:0000256" key="2">
    <source>
        <dbReference type="ARBA" id="ARBA00022723"/>
    </source>
</evidence>
<evidence type="ECO:0000256" key="6">
    <source>
        <dbReference type="ARBA" id="ARBA00022908"/>
    </source>
</evidence>
<dbReference type="InterPro" id="IPR012337">
    <property type="entry name" value="RNaseH-like_sf"/>
</dbReference>
<dbReference type="SUPFAM" id="SSF53098">
    <property type="entry name" value="Ribonuclease H-like"/>
    <property type="match status" value="1"/>
</dbReference>
<dbReference type="GO" id="GO:0004519">
    <property type="term" value="F:endonuclease activity"/>
    <property type="evidence" value="ECO:0007669"/>
    <property type="project" value="UniProtKB-KW"/>
</dbReference>
<dbReference type="PANTHER" id="PTHR42648">
    <property type="entry name" value="TRANSPOSASE, PUTATIVE-RELATED"/>
    <property type="match status" value="1"/>
</dbReference>
<evidence type="ECO:0000256" key="8">
    <source>
        <dbReference type="ARBA" id="ARBA00022932"/>
    </source>
</evidence>
<evidence type="ECO:0000259" key="12">
    <source>
        <dbReference type="Pfam" id="PF07727"/>
    </source>
</evidence>
<evidence type="ECO:0000256" key="9">
    <source>
        <dbReference type="ARBA" id="ARBA00023172"/>
    </source>
</evidence>
<evidence type="ECO:0000256" key="10">
    <source>
        <dbReference type="ARBA" id="ARBA00023268"/>
    </source>
</evidence>
<feature type="region of interest" description="Disordered" evidence="11">
    <location>
        <begin position="115"/>
        <end position="144"/>
    </location>
</feature>
<feature type="domain" description="Reverse transcriptase Ty1/copia-type" evidence="12">
    <location>
        <begin position="154"/>
        <end position="210"/>
    </location>
</feature>
<evidence type="ECO:0000313" key="13">
    <source>
        <dbReference type="EMBL" id="KAK2966118.1"/>
    </source>
</evidence>
<keyword evidence="8" id="KW-0548">Nucleotidyltransferase</keyword>
<dbReference type="InterPro" id="IPR013103">
    <property type="entry name" value="RVT_2"/>
</dbReference>
<keyword evidence="9" id="KW-0233">DNA recombination</keyword>
<keyword evidence="10" id="KW-0511">Multifunctional enzyme</keyword>
<keyword evidence="7" id="KW-0695">RNA-directed DNA polymerase</keyword>
<dbReference type="Pfam" id="PF07727">
    <property type="entry name" value="RVT_2"/>
    <property type="match status" value="1"/>
</dbReference>
<reference evidence="13" key="1">
    <citation type="submission" date="2022-12" db="EMBL/GenBank/DDBJ databases">
        <title>Draft genome assemblies for two species of Escallonia (Escalloniales).</title>
        <authorList>
            <person name="Chanderbali A."/>
            <person name="Dervinis C."/>
            <person name="Anghel I."/>
            <person name="Soltis D."/>
            <person name="Soltis P."/>
            <person name="Zapata F."/>
        </authorList>
    </citation>
    <scope>NUCLEOTIDE SEQUENCE</scope>
    <source>
        <strain evidence="13">UCBG92.1500</strain>
        <tissue evidence="13">Leaf</tissue>
    </source>
</reference>
<dbReference type="GO" id="GO:0003964">
    <property type="term" value="F:RNA-directed DNA polymerase activity"/>
    <property type="evidence" value="ECO:0007669"/>
    <property type="project" value="UniProtKB-KW"/>
</dbReference>